<organism evidence="2">
    <name type="scientific">viral metagenome</name>
    <dbReference type="NCBI Taxonomy" id="1070528"/>
    <lineage>
        <taxon>unclassified sequences</taxon>
        <taxon>metagenomes</taxon>
        <taxon>organismal metagenomes</taxon>
    </lineage>
</organism>
<proteinExistence type="predicted"/>
<sequence>MSSNTTKQHNAVFDKSERISTKQIKKENKQEEIKPEPQKKPRKTYYVKKIKVPKPPKILKKRGRKAEPKKYEQNEIKPEEVLNYLIAKFPELGIDKIKINVLEELKQIKNNQDVLIKFTHDDTEYYYDTNNEVFNKNGTKIGIMRITETGEKQFMKTFQN</sequence>
<feature type="compositionally biased region" description="Basic and acidic residues" evidence="1">
    <location>
        <begin position="12"/>
        <end position="39"/>
    </location>
</feature>
<feature type="region of interest" description="Disordered" evidence="1">
    <location>
        <begin position="1"/>
        <end position="47"/>
    </location>
</feature>
<reference evidence="2" key="1">
    <citation type="journal article" date="2020" name="Nature">
        <title>Giant virus diversity and host interactions through global metagenomics.</title>
        <authorList>
            <person name="Schulz F."/>
            <person name="Roux S."/>
            <person name="Paez-Espino D."/>
            <person name="Jungbluth S."/>
            <person name="Walsh D.A."/>
            <person name="Denef V.J."/>
            <person name="McMahon K.D."/>
            <person name="Konstantinidis K.T."/>
            <person name="Eloe-Fadrosh E.A."/>
            <person name="Kyrpides N.C."/>
            <person name="Woyke T."/>
        </authorList>
    </citation>
    <scope>NUCLEOTIDE SEQUENCE</scope>
    <source>
        <strain evidence="2">GVMAG-M-3300023179-103</strain>
    </source>
</reference>
<evidence type="ECO:0000313" key="2">
    <source>
        <dbReference type="EMBL" id="QHT21749.1"/>
    </source>
</evidence>
<accession>A0A6C0E0D3</accession>
<name>A0A6C0E0D3_9ZZZZ</name>
<dbReference type="AlphaFoldDB" id="A0A6C0E0D3"/>
<evidence type="ECO:0000256" key="1">
    <source>
        <dbReference type="SAM" id="MobiDB-lite"/>
    </source>
</evidence>
<dbReference type="EMBL" id="MN739696">
    <property type="protein sequence ID" value="QHT21749.1"/>
    <property type="molecule type" value="Genomic_DNA"/>
</dbReference>
<protein>
    <submittedName>
        <fullName evidence="2">Uncharacterized protein</fullName>
    </submittedName>
</protein>